<dbReference type="GO" id="GO:0004077">
    <property type="term" value="F:biotin--[biotin carboxyl-carrier protein] ligase activity"/>
    <property type="evidence" value="ECO:0007669"/>
    <property type="project" value="InterPro"/>
</dbReference>
<proteinExistence type="inferred from homology"/>
<dbReference type="EMBL" id="JAZGQO010000002">
    <property type="protein sequence ID" value="KAK6192180.1"/>
    <property type="molecule type" value="Genomic_DNA"/>
</dbReference>
<dbReference type="InterPro" id="IPR045864">
    <property type="entry name" value="aa-tRNA-synth_II/BPL/LPL"/>
</dbReference>
<dbReference type="GO" id="GO:0005737">
    <property type="term" value="C:cytoplasm"/>
    <property type="evidence" value="ECO:0007669"/>
    <property type="project" value="TreeGrafter"/>
</dbReference>
<dbReference type="SUPFAM" id="SSF55681">
    <property type="entry name" value="Class II aaRS and biotin synthetases"/>
    <property type="match status" value="1"/>
</dbReference>
<gene>
    <name evidence="4" type="ORF">SNE40_003696</name>
</gene>
<protein>
    <recommendedName>
        <fullName evidence="3">BPL/LPL catalytic domain-containing protein</fullName>
    </recommendedName>
</protein>
<evidence type="ECO:0000256" key="1">
    <source>
        <dbReference type="ARBA" id="ARBA00009934"/>
    </source>
</evidence>
<dbReference type="Pfam" id="PF03099">
    <property type="entry name" value="BPL_LplA_LipB"/>
    <property type="match status" value="1"/>
</dbReference>
<dbReference type="NCBIfam" id="TIGR00121">
    <property type="entry name" value="birA_ligase"/>
    <property type="match status" value="1"/>
</dbReference>
<accession>A0AAN8KEQ2</accession>
<dbReference type="AlphaFoldDB" id="A0AAN8KEQ2"/>
<comment type="caution">
    <text evidence="4">The sequence shown here is derived from an EMBL/GenBank/DDBJ whole genome shotgun (WGS) entry which is preliminary data.</text>
</comment>
<dbReference type="PANTHER" id="PTHR12835">
    <property type="entry name" value="BIOTIN PROTEIN LIGASE"/>
    <property type="match status" value="1"/>
</dbReference>
<feature type="domain" description="BPL/LPL catalytic" evidence="3">
    <location>
        <begin position="36"/>
        <end position="137"/>
    </location>
</feature>
<dbReference type="Gene3D" id="3.30.930.10">
    <property type="entry name" value="Bira Bifunctional Protein, Domain 2"/>
    <property type="match status" value="1"/>
</dbReference>
<dbReference type="Proteomes" id="UP001347796">
    <property type="component" value="Unassembled WGS sequence"/>
</dbReference>
<evidence type="ECO:0000256" key="2">
    <source>
        <dbReference type="ARBA" id="ARBA00022598"/>
    </source>
</evidence>
<keyword evidence="5" id="KW-1185">Reference proteome</keyword>
<name>A0AAN8KEQ2_PATCE</name>
<dbReference type="InterPro" id="IPR004143">
    <property type="entry name" value="BPL_LPL_catalytic"/>
</dbReference>
<evidence type="ECO:0000313" key="5">
    <source>
        <dbReference type="Proteomes" id="UP001347796"/>
    </source>
</evidence>
<keyword evidence="2" id="KW-0436">Ligase</keyword>
<organism evidence="4 5">
    <name type="scientific">Patella caerulea</name>
    <name type="common">Rayed Mediterranean limpet</name>
    <dbReference type="NCBI Taxonomy" id="87958"/>
    <lineage>
        <taxon>Eukaryota</taxon>
        <taxon>Metazoa</taxon>
        <taxon>Spiralia</taxon>
        <taxon>Lophotrochozoa</taxon>
        <taxon>Mollusca</taxon>
        <taxon>Gastropoda</taxon>
        <taxon>Patellogastropoda</taxon>
        <taxon>Patelloidea</taxon>
        <taxon>Patellidae</taxon>
        <taxon>Patella</taxon>
    </lineage>
</organism>
<comment type="similarity">
    <text evidence="1">Belongs to the biotin--protein ligase family.</text>
</comment>
<evidence type="ECO:0000313" key="4">
    <source>
        <dbReference type="EMBL" id="KAK6192180.1"/>
    </source>
</evidence>
<dbReference type="InterPro" id="IPR004408">
    <property type="entry name" value="Biotin_CoA_COase_ligase"/>
</dbReference>
<reference evidence="4 5" key="1">
    <citation type="submission" date="2024-01" db="EMBL/GenBank/DDBJ databases">
        <title>The genome of the rayed Mediterranean limpet Patella caerulea (Linnaeus, 1758).</title>
        <authorList>
            <person name="Anh-Thu Weber A."/>
            <person name="Halstead-Nussloch G."/>
        </authorList>
    </citation>
    <scope>NUCLEOTIDE SEQUENCE [LARGE SCALE GENOMIC DNA]</scope>
    <source>
        <strain evidence="4">AATW-2023a</strain>
        <tissue evidence="4">Whole specimen</tissue>
    </source>
</reference>
<evidence type="ECO:0000259" key="3">
    <source>
        <dbReference type="Pfam" id="PF03099"/>
    </source>
</evidence>
<sequence length="492" mass="55242">MGDFNISKALELNRAQAIGKTIIYKKSTGTTMDDAKECGFNGSPHGTAVIAELQTKARGAKNNKWSALHTDNIYVSFVLHNVKLNQGWVKRFKCEVAAALAVLRAVNDLGINNVNTKWPNDLWIKGHKLAGFLMEEVDFDIPDAYPIKHLAILGIGVNVNSDVRRNPELYSLATSIKCELGGYEVCREELFANMCLYLEENLAKSRKELHKEFIQHQLFKPGLDVVVLSLADNESYAAQILKIKDNWNIVYQTKDGITEVNSSKHSVRPRISKTVYVVTSCNLDMDSSQELYRILVTLVDTSKYNIKYLKLEDLEKGFWRENAHLVVIGAIVTTAQYDWCKCEEVIKDYLSNGGSLFCIGHILRNLNITNCFIDKVGNEVAENSLVGIRLQSEVGDVNFSLCCSGNPVLLKLTDSTDTVLAWYQGTDNHIAILTKNFGKGRICGCGFNLEITCMYEDLENLTKSKLLPQELEQNVFHQDKLIQDILKSLSIE</sequence>
<dbReference type="PANTHER" id="PTHR12835:SF5">
    <property type="entry name" value="BIOTIN--PROTEIN LIGASE"/>
    <property type="match status" value="1"/>
</dbReference>